<organism evidence="1 2">
    <name type="scientific">Schwartzia succinivorans DSM 10502</name>
    <dbReference type="NCBI Taxonomy" id="1123243"/>
    <lineage>
        <taxon>Bacteria</taxon>
        <taxon>Bacillati</taxon>
        <taxon>Bacillota</taxon>
        <taxon>Negativicutes</taxon>
        <taxon>Selenomonadales</taxon>
        <taxon>Selenomonadaceae</taxon>
        <taxon>Schwartzia</taxon>
    </lineage>
</organism>
<dbReference type="OrthoDB" id="1049518at2"/>
<gene>
    <name evidence="1" type="ORF">SAMN02745190_02404</name>
</gene>
<dbReference type="InterPro" id="IPR016621">
    <property type="entry name" value="UCP014543"/>
</dbReference>
<evidence type="ECO:0008006" key="3">
    <source>
        <dbReference type="Google" id="ProtNLM"/>
    </source>
</evidence>
<sequence length="135" mass="15793">MAQFKEKVLLYNFTNDETVNKIKSICRKMNIENQIVPFENWNQKIGFLLGRRGFLPAKDSEGENFNFSDEVLIFVHLKDKRLDKFLSNLKLENVPVIKYKAVVTPFNIMWSLRRLCETMHKEHGAVQEGKKTTDG</sequence>
<proteinExistence type="predicted"/>
<dbReference type="RefSeq" id="WP_072936495.1">
    <property type="nucleotide sequence ID" value="NZ_FQUG01000014.1"/>
</dbReference>
<dbReference type="Proteomes" id="UP000184404">
    <property type="component" value="Unassembled WGS sequence"/>
</dbReference>
<dbReference type="Pfam" id="PF12646">
    <property type="entry name" value="DUF3783"/>
    <property type="match status" value="1"/>
</dbReference>
<name>A0A1M5ASG6_9FIRM</name>
<dbReference type="STRING" id="1123243.SAMN02745190_02404"/>
<protein>
    <recommendedName>
        <fullName evidence="3">DUF3783 domain-containing protein</fullName>
    </recommendedName>
</protein>
<evidence type="ECO:0000313" key="2">
    <source>
        <dbReference type="Proteomes" id="UP000184404"/>
    </source>
</evidence>
<keyword evidence="2" id="KW-1185">Reference proteome</keyword>
<dbReference type="AlphaFoldDB" id="A0A1M5ASG6"/>
<accession>A0A1M5ASG6</accession>
<reference evidence="1 2" key="1">
    <citation type="submission" date="2016-11" db="EMBL/GenBank/DDBJ databases">
        <authorList>
            <person name="Jaros S."/>
            <person name="Januszkiewicz K."/>
            <person name="Wedrychowicz H."/>
        </authorList>
    </citation>
    <scope>NUCLEOTIDE SEQUENCE [LARGE SCALE GENOMIC DNA]</scope>
    <source>
        <strain evidence="1 2">DSM 10502</strain>
    </source>
</reference>
<evidence type="ECO:0000313" key="1">
    <source>
        <dbReference type="EMBL" id="SHF32892.1"/>
    </source>
</evidence>
<dbReference type="EMBL" id="FQUG01000014">
    <property type="protein sequence ID" value="SHF32892.1"/>
    <property type="molecule type" value="Genomic_DNA"/>
</dbReference>